<dbReference type="Gramene" id="PRQ37862">
    <property type="protein sequence ID" value="PRQ37862"/>
    <property type="gene ID" value="RchiOBHm_Chr4g0407391"/>
</dbReference>
<name>A0A2P6QUK2_ROSCH</name>
<dbReference type="CDD" id="cd22165">
    <property type="entry name" value="F-box_AtSKIP22-like"/>
    <property type="match status" value="1"/>
</dbReference>
<dbReference type="SMART" id="SM00256">
    <property type="entry name" value="FBOX"/>
    <property type="match status" value="1"/>
</dbReference>
<reference evidence="2 3" key="1">
    <citation type="journal article" date="2018" name="Nat. Genet.">
        <title>The Rosa genome provides new insights in the design of modern roses.</title>
        <authorList>
            <person name="Bendahmane M."/>
        </authorList>
    </citation>
    <scope>NUCLEOTIDE SEQUENCE [LARGE SCALE GENOMIC DNA]</scope>
    <source>
        <strain evidence="3">cv. Old Blush</strain>
    </source>
</reference>
<gene>
    <name evidence="2" type="ORF">RchiOBHm_Chr4g0407391</name>
</gene>
<dbReference type="Gene3D" id="3.40.1000.30">
    <property type="match status" value="1"/>
</dbReference>
<dbReference type="SUPFAM" id="SSF81383">
    <property type="entry name" value="F-box domain"/>
    <property type="match status" value="1"/>
</dbReference>
<evidence type="ECO:0000259" key="1">
    <source>
        <dbReference type="PROSITE" id="PS50181"/>
    </source>
</evidence>
<dbReference type="Gene3D" id="1.20.1280.50">
    <property type="match status" value="1"/>
</dbReference>
<dbReference type="AlphaFoldDB" id="A0A2P6QUK2"/>
<dbReference type="Proteomes" id="UP000238479">
    <property type="component" value="Chromosome 4"/>
</dbReference>
<dbReference type="PANTHER" id="PTHR47602:SF2">
    <property type="entry name" value="F-BOX PROTEIN SKIP22"/>
    <property type="match status" value="1"/>
</dbReference>
<sequence>MGEEDEERACDPLKDDKYKYSPSLLLRRVLTEELTAQDLHRNHKNNKLLVAAVHAVLLDSGFVRFSSGTSVHDALLELGFTEFGSVSGMSHSYTLPEILIEQDNCDCSSNRKMEGIVLKFENSGNFSSDQKRTKHVAPRMVKVSGSLINSGSRFGQKHKKVCLELDENKFAPAIEFFWGNNTRNTVNDLGFRERQVCEFWKIVKDEISLPLLIDLCTEAGLPAPLCLMSLPQELKMKILVAMPSADLARVGGVCKELRDLANDNELWKHKLAQEFAEEFSGTREVEELWKVTFRRQWETKREQAKKLVGKKRGRENVYCFHWQPRSKYPKWSHEPYFL</sequence>
<evidence type="ECO:0000313" key="3">
    <source>
        <dbReference type="Proteomes" id="UP000238479"/>
    </source>
</evidence>
<dbReference type="PROSITE" id="PS50181">
    <property type="entry name" value="FBOX"/>
    <property type="match status" value="1"/>
</dbReference>
<accession>A0A2P6QUK2</accession>
<protein>
    <submittedName>
        <fullName evidence="2">Putative F-box domain-containing protein</fullName>
    </submittedName>
</protein>
<dbReference type="OMA" id="GCMVKRV"/>
<dbReference type="Pfam" id="PF12937">
    <property type="entry name" value="F-box-like"/>
    <property type="match status" value="1"/>
</dbReference>
<organism evidence="2 3">
    <name type="scientific">Rosa chinensis</name>
    <name type="common">China rose</name>
    <dbReference type="NCBI Taxonomy" id="74649"/>
    <lineage>
        <taxon>Eukaryota</taxon>
        <taxon>Viridiplantae</taxon>
        <taxon>Streptophyta</taxon>
        <taxon>Embryophyta</taxon>
        <taxon>Tracheophyta</taxon>
        <taxon>Spermatophyta</taxon>
        <taxon>Magnoliopsida</taxon>
        <taxon>eudicotyledons</taxon>
        <taxon>Gunneridae</taxon>
        <taxon>Pentapetalae</taxon>
        <taxon>rosids</taxon>
        <taxon>fabids</taxon>
        <taxon>Rosales</taxon>
        <taxon>Rosaceae</taxon>
        <taxon>Rosoideae</taxon>
        <taxon>Rosoideae incertae sedis</taxon>
        <taxon>Rosa</taxon>
    </lineage>
</organism>
<dbReference type="InterPro" id="IPR036047">
    <property type="entry name" value="F-box-like_dom_sf"/>
</dbReference>
<dbReference type="InterPro" id="IPR001810">
    <property type="entry name" value="F-box_dom"/>
</dbReference>
<dbReference type="PANTHER" id="PTHR47602">
    <property type="entry name" value="F-BOX PROTEIN SKIP22"/>
    <property type="match status" value="1"/>
</dbReference>
<proteinExistence type="predicted"/>
<evidence type="ECO:0000313" key="2">
    <source>
        <dbReference type="EMBL" id="PRQ37862.1"/>
    </source>
</evidence>
<dbReference type="EMBL" id="PDCK01000042">
    <property type="protein sequence ID" value="PRQ37862.1"/>
    <property type="molecule type" value="Genomic_DNA"/>
</dbReference>
<comment type="caution">
    <text evidence="2">The sequence shown here is derived from an EMBL/GenBank/DDBJ whole genome shotgun (WGS) entry which is preliminary data.</text>
</comment>
<keyword evidence="3" id="KW-1185">Reference proteome</keyword>
<feature type="domain" description="F-box" evidence="1">
    <location>
        <begin position="224"/>
        <end position="270"/>
    </location>
</feature>